<accession>A0ACC1JXN4</accession>
<dbReference type="Proteomes" id="UP001140234">
    <property type="component" value="Unassembled WGS sequence"/>
</dbReference>
<sequence>MALAVASMRWPPRGALLLPAQIAPLRRRQQHSGGRAREPRFATTVQALQEQARPDEQVSNRQLFARLQPDPRTMERLDMLQLGSEKQGRFVRRRWFRYDEPDVKLPHIHFFAGAKSAASFPAATLPEVGFVGRSNVGKSTLVNQLCGALAARVSDRPGLTQQLNFYTAGDDFHLVDMPGYGFAYAKEEVTQAWLPLIEAYIRQRPTLRRVMLLLDARHGIKAGDRDFMDLLDRTGTKYQIVLTKCDLVHRIDLAKQHLLIARQTERSRGCVPRVLMVSGRQRTGLNDLRKEILHVCSLGQKYLATHKKKELAAQAAYHEQLRTFNDTARS</sequence>
<keyword evidence="2" id="KW-1185">Reference proteome</keyword>
<protein>
    <submittedName>
        <fullName evidence="1">Uncharacterized protein</fullName>
    </submittedName>
</protein>
<evidence type="ECO:0000313" key="1">
    <source>
        <dbReference type="EMBL" id="KAJ2769248.1"/>
    </source>
</evidence>
<feature type="non-terminal residue" evidence="1">
    <location>
        <position position="330"/>
    </location>
</feature>
<gene>
    <name evidence="1" type="ORF">IWQ57_003184</name>
</gene>
<evidence type="ECO:0000313" key="2">
    <source>
        <dbReference type="Proteomes" id="UP001140234"/>
    </source>
</evidence>
<reference evidence="1" key="1">
    <citation type="submission" date="2022-07" db="EMBL/GenBank/DDBJ databases">
        <title>Phylogenomic reconstructions and comparative analyses of Kickxellomycotina fungi.</title>
        <authorList>
            <person name="Reynolds N.K."/>
            <person name="Stajich J.E."/>
            <person name="Barry K."/>
            <person name="Grigoriev I.V."/>
            <person name="Crous P."/>
            <person name="Smith M.E."/>
        </authorList>
    </citation>
    <scope>NUCLEOTIDE SEQUENCE</scope>
    <source>
        <strain evidence="1">CBS 109366</strain>
    </source>
</reference>
<name>A0ACC1JXN4_9FUNG</name>
<comment type="caution">
    <text evidence="1">The sequence shown here is derived from an EMBL/GenBank/DDBJ whole genome shotgun (WGS) entry which is preliminary data.</text>
</comment>
<organism evidence="1 2">
    <name type="scientific">Coemansia nantahalensis</name>
    <dbReference type="NCBI Taxonomy" id="2789366"/>
    <lineage>
        <taxon>Eukaryota</taxon>
        <taxon>Fungi</taxon>
        <taxon>Fungi incertae sedis</taxon>
        <taxon>Zoopagomycota</taxon>
        <taxon>Kickxellomycotina</taxon>
        <taxon>Kickxellomycetes</taxon>
        <taxon>Kickxellales</taxon>
        <taxon>Kickxellaceae</taxon>
        <taxon>Coemansia</taxon>
    </lineage>
</organism>
<proteinExistence type="predicted"/>
<dbReference type="EMBL" id="JANBUJ010000980">
    <property type="protein sequence ID" value="KAJ2769248.1"/>
    <property type="molecule type" value="Genomic_DNA"/>
</dbReference>